<accession>A0A0F9E8H2</accession>
<dbReference type="SUPFAM" id="SSF52540">
    <property type="entry name" value="P-loop containing nucleoside triphosphate hydrolases"/>
    <property type="match status" value="1"/>
</dbReference>
<dbReference type="EMBL" id="LAZR01038128">
    <property type="protein sequence ID" value="KKL20363.1"/>
    <property type="molecule type" value="Genomic_DNA"/>
</dbReference>
<dbReference type="AlphaFoldDB" id="A0A0F9E8H2"/>
<dbReference type="PANTHER" id="PTHR40396">
    <property type="entry name" value="ATPASE-LIKE PROTEIN"/>
    <property type="match status" value="1"/>
</dbReference>
<protein>
    <recommendedName>
        <fullName evidence="1">ATPase AAA-type core domain-containing protein</fullName>
    </recommendedName>
</protein>
<sequence>GKYKLLKTAAVYGPNASGKSNLIKAFGEMRQIVLESANNKPGDELPVVPYRLDAESEKKPTEFEVTFIHEKIRYQYGFAATRKRIKEEWLFVFPIGRARDSAQNWFERRYDRKTKKENWDFKSSFFKGQKQQLKEATKPNALFLSVAAQWNNKQLTTVYEWFQQSLQVLECRARLLPVTADGLANPTLSEERRKYSHEFVELFLQAADFGVSGVRVERREIDKLSIPDDMPAEIWNDILKNIEKGESLVALKVEMLHDNLETGQKVRFLLEDESDGTQRLFELAIPWLQAALAGMTVVIDELEARLHPLLTRELVKFFQNVKNTKGAQLIFATHDTTLLDQELLRRDQVWFTEKDEKGASHLYSMLDYKEHKARVGEAMQKGYLAGRYGAVPILKAFDIQ</sequence>
<comment type="caution">
    <text evidence="2">The sequence shown here is derived from an EMBL/GenBank/DDBJ whole genome shotgun (WGS) entry which is preliminary data.</text>
</comment>
<reference evidence="2" key="1">
    <citation type="journal article" date="2015" name="Nature">
        <title>Complex archaea that bridge the gap between prokaryotes and eukaryotes.</title>
        <authorList>
            <person name="Spang A."/>
            <person name="Saw J.H."/>
            <person name="Jorgensen S.L."/>
            <person name="Zaremba-Niedzwiedzka K."/>
            <person name="Martijn J."/>
            <person name="Lind A.E."/>
            <person name="van Eijk R."/>
            <person name="Schleper C."/>
            <person name="Guy L."/>
            <person name="Ettema T.J."/>
        </authorList>
    </citation>
    <scope>NUCLEOTIDE SEQUENCE</scope>
</reference>
<dbReference type="PANTHER" id="PTHR40396:SF1">
    <property type="entry name" value="ATPASE AAA-TYPE CORE DOMAIN-CONTAINING PROTEIN"/>
    <property type="match status" value="1"/>
</dbReference>
<organism evidence="2">
    <name type="scientific">marine sediment metagenome</name>
    <dbReference type="NCBI Taxonomy" id="412755"/>
    <lineage>
        <taxon>unclassified sequences</taxon>
        <taxon>metagenomes</taxon>
        <taxon>ecological metagenomes</taxon>
    </lineage>
</organism>
<proteinExistence type="predicted"/>
<dbReference type="InterPro" id="IPR003959">
    <property type="entry name" value="ATPase_AAA_core"/>
</dbReference>
<feature type="non-terminal residue" evidence="2">
    <location>
        <position position="1"/>
    </location>
</feature>
<dbReference type="Gene3D" id="3.40.50.300">
    <property type="entry name" value="P-loop containing nucleotide triphosphate hydrolases"/>
    <property type="match status" value="1"/>
</dbReference>
<dbReference type="GO" id="GO:0016887">
    <property type="term" value="F:ATP hydrolysis activity"/>
    <property type="evidence" value="ECO:0007669"/>
    <property type="project" value="InterPro"/>
</dbReference>
<evidence type="ECO:0000313" key="2">
    <source>
        <dbReference type="EMBL" id="KKL20363.1"/>
    </source>
</evidence>
<feature type="domain" description="ATPase AAA-type core" evidence="1">
    <location>
        <begin position="10"/>
        <end position="340"/>
    </location>
</feature>
<dbReference type="Pfam" id="PF13304">
    <property type="entry name" value="AAA_21"/>
    <property type="match status" value="1"/>
</dbReference>
<dbReference type="InterPro" id="IPR027417">
    <property type="entry name" value="P-loop_NTPase"/>
</dbReference>
<gene>
    <name evidence="2" type="ORF">LCGC14_2456200</name>
</gene>
<evidence type="ECO:0000259" key="1">
    <source>
        <dbReference type="Pfam" id="PF13304"/>
    </source>
</evidence>
<dbReference type="GO" id="GO:0005524">
    <property type="term" value="F:ATP binding"/>
    <property type="evidence" value="ECO:0007669"/>
    <property type="project" value="InterPro"/>
</dbReference>
<name>A0A0F9E8H2_9ZZZZ</name>